<sequence length="179" mass="20119">MTRDQVRYSWRPGCPVEVSDLRMITMPHWGFDGKIHTGRLVVNKDVADDVVSVFKKLYGYRFPIRKMEPVDAYKGSDYDSIDAGNTSAFNCRSATGSTSWSEHAYGRALDLNPRENPYIYADGSNAHRNADAYVKRPLHKLGVINPGDRVVRAFAAIGWGWGGYWSGAKDLQHFSKSGR</sequence>
<name>A0ABW6UYX5_MICFU</name>
<evidence type="ECO:0000313" key="2">
    <source>
        <dbReference type="EMBL" id="MFF4771921.1"/>
    </source>
</evidence>
<reference evidence="2 3" key="1">
    <citation type="submission" date="2024-10" db="EMBL/GenBank/DDBJ databases">
        <title>The Natural Products Discovery Center: Release of the First 8490 Sequenced Strains for Exploring Actinobacteria Biosynthetic Diversity.</title>
        <authorList>
            <person name="Kalkreuter E."/>
            <person name="Kautsar S.A."/>
            <person name="Yang D."/>
            <person name="Bader C.D."/>
            <person name="Teijaro C.N."/>
            <person name="Fluegel L."/>
            <person name="Davis C.M."/>
            <person name="Simpson J.R."/>
            <person name="Lauterbach L."/>
            <person name="Steele A.D."/>
            <person name="Gui C."/>
            <person name="Meng S."/>
            <person name="Li G."/>
            <person name="Viehrig K."/>
            <person name="Ye F."/>
            <person name="Su P."/>
            <person name="Kiefer A.F."/>
            <person name="Nichols A."/>
            <person name="Cepeda A.J."/>
            <person name="Yan W."/>
            <person name="Fan B."/>
            <person name="Jiang Y."/>
            <person name="Adhikari A."/>
            <person name="Zheng C.-J."/>
            <person name="Schuster L."/>
            <person name="Cowan T.M."/>
            <person name="Smanski M.J."/>
            <person name="Chevrette M.G."/>
            <person name="De Carvalho L.P.S."/>
            <person name="Shen B."/>
        </authorList>
    </citation>
    <scope>NUCLEOTIDE SEQUENCE [LARGE SCALE GENOMIC DNA]</scope>
    <source>
        <strain evidence="2 3">NPDC001281</strain>
    </source>
</reference>
<protein>
    <submittedName>
        <fullName evidence="2">M15 family metallopeptidase</fullName>
        <ecNumber evidence="2">3.4.-.-</ecNumber>
    </submittedName>
</protein>
<dbReference type="Proteomes" id="UP001602119">
    <property type="component" value="Unassembled WGS sequence"/>
</dbReference>
<dbReference type="Pfam" id="PF13539">
    <property type="entry name" value="Peptidase_M15_4"/>
    <property type="match status" value="1"/>
</dbReference>
<keyword evidence="3" id="KW-1185">Reference proteome</keyword>
<dbReference type="InterPro" id="IPR039561">
    <property type="entry name" value="Peptidase_M15C"/>
</dbReference>
<dbReference type="RefSeq" id="WP_387340498.1">
    <property type="nucleotide sequence ID" value="NZ_JBIAXI010000002.1"/>
</dbReference>
<dbReference type="EMBL" id="JBIAXI010000002">
    <property type="protein sequence ID" value="MFF4771921.1"/>
    <property type="molecule type" value="Genomic_DNA"/>
</dbReference>
<evidence type="ECO:0000259" key="1">
    <source>
        <dbReference type="Pfam" id="PF13539"/>
    </source>
</evidence>
<organism evidence="2 3">
    <name type="scientific">Microtetraspora fusca</name>
    <dbReference type="NCBI Taxonomy" id="1997"/>
    <lineage>
        <taxon>Bacteria</taxon>
        <taxon>Bacillati</taxon>
        <taxon>Actinomycetota</taxon>
        <taxon>Actinomycetes</taxon>
        <taxon>Streptosporangiales</taxon>
        <taxon>Streptosporangiaceae</taxon>
        <taxon>Microtetraspora</taxon>
    </lineage>
</organism>
<dbReference type="InterPro" id="IPR009045">
    <property type="entry name" value="Zn_M74/Hedgehog-like"/>
</dbReference>
<proteinExistence type="predicted"/>
<accession>A0ABW6UYX5</accession>
<dbReference type="SUPFAM" id="SSF55166">
    <property type="entry name" value="Hedgehog/DD-peptidase"/>
    <property type="match status" value="1"/>
</dbReference>
<gene>
    <name evidence="2" type="ORF">ACFY05_03595</name>
</gene>
<dbReference type="EC" id="3.4.-.-" evidence="2"/>
<evidence type="ECO:0000313" key="3">
    <source>
        <dbReference type="Proteomes" id="UP001602119"/>
    </source>
</evidence>
<keyword evidence="2" id="KW-0378">Hydrolase</keyword>
<dbReference type="GO" id="GO:0016787">
    <property type="term" value="F:hydrolase activity"/>
    <property type="evidence" value="ECO:0007669"/>
    <property type="project" value="UniProtKB-KW"/>
</dbReference>
<comment type="caution">
    <text evidence="2">The sequence shown here is derived from an EMBL/GenBank/DDBJ whole genome shotgun (WGS) entry which is preliminary data.</text>
</comment>
<feature type="domain" description="Peptidase M15C" evidence="1">
    <location>
        <begin position="95"/>
        <end position="175"/>
    </location>
</feature>
<dbReference type="Gene3D" id="3.30.1380.10">
    <property type="match status" value="1"/>
</dbReference>